<dbReference type="Proteomes" id="UP001154400">
    <property type="component" value="Chromosome"/>
</dbReference>
<dbReference type="EMBL" id="FN563149">
    <property type="protein sequence ID" value="CBH47638.1"/>
    <property type="molecule type" value="Genomic_DNA"/>
</dbReference>
<evidence type="ECO:0000313" key="3">
    <source>
        <dbReference type="EMBL" id="CBH47638.1"/>
    </source>
</evidence>
<dbReference type="AlphaFoldDB" id="A0A3S5Y531"/>
<dbReference type="SUPFAM" id="SSF50249">
    <property type="entry name" value="Nucleic acid-binding proteins"/>
    <property type="match status" value="1"/>
</dbReference>
<dbReference type="InterPro" id="IPR012340">
    <property type="entry name" value="NA-bd_OB-fold"/>
</dbReference>
<proteinExistence type="predicted"/>
<dbReference type="Pfam" id="PF12172">
    <property type="entry name" value="zf-ChsH2"/>
    <property type="match status" value="1"/>
</dbReference>
<sequence length="150" mass="16261">MSENTITTLLAPQRAGIPLPEPTVLSKPFWDGCVAGELRYQRCTACGHAEFDPNKLCRGCGADSLEWQVGSGRGTVYSYTEVTRPQTPAFTSPYVVVIVELDEGYHMVSNIIGCAPADVRIDMPVAVEFHEIEDGVVLPYFAPAHSGMNG</sequence>
<evidence type="ECO:0008006" key="5">
    <source>
        <dbReference type="Google" id="ProtNLM"/>
    </source>
</evidence>
<protein>
    <recommendedName>
        <fullName evidence="5">Zn-ribbon domain-containing OB-fold protein</fullName>
    </recommendedName>
</protein>
<name>A0A3S5Y531_RHOH1</name>
<dbReference type="InterPro" id="IPR052513">
    <property type="entry name" value="Thioester_dehydratase-like"/>
</dbReference>
<dbReference type="Pfam" id="PF01796">
    <property type="entry name" value="OB_ChsH2_C"/>
    <property type="match status" value="1"/>
</dbReference>
<dbReference type="PANTHER" id="PTHR34075:SF5">
    <property type="entry name" value="BLR3430 PROTEIN"/>
    <property type="match status" value="1"/>
</dbReference>
<feature type="domain" description="ChsH2 C-terminal OB-fold" evidence="1">
    <location>
        <begin position="67"/>
        <end position="130"/>
    </location>
</feature>
<gene>
    <name evidence="3" type="ordered locus">REQ_15610</name>
</gene>
<organism evidence="3">
    <name type="scientific">Rhodococcus hoagii (strain 103S)</name>
    <name type="common">Rhodococcus equi</name>
    <dbReference type="NCBI Taxonomy" id="685727"/>
    <lineage>
        <taxon>Bacteria</taxon>
        <taxon>Bacillati</taxon>
        <taxon>Actinomycetota</taxon>
        <taxon>Actinomycetes</taxon>
        <taxon>Mycobacteriales</taxon>
        <taxon>Nocardiaceae</taxon>
        <taxon>Prescottella</taxon>
    </lineage>
</organism>
<dbReference type="Gene3D" id="6.10.30.10">
    <property type="match status" value="1"/>
</dbReference>
<feature type="domain" description="ChsH2 rubredoxin-like zinc ribbon" evidence="2">
    <location>
        <begin position="30"/>
        <end position="66"/>
    </location>
</feature>
<dbReference type="PANTHER" id="PTHR34075">
    <property type="entry name" value="BLR3430 PROTEIN"/>
    <property type="match status" value="1"/>
</dbReference>
<evidence type="ECO:0000313" key="4">
    <source>
        <dbReference type="Proteomes" id="UP000006892"/>
    </source>
</evidence>
<dbReference type="InterPro" id="IPR022002">
    <property type="entry name" value="ChsH2_Znr"/>
</dbReference>
<dbReference type="RefSeq" id="WP_013415480.1">
    <property type="nucleotide sequence ID" value="NC_014659.1"/>
</dbReference>
<evidence type="ECO:0000259" key="2">
    <source>
        <dbReference type="Pfam" id="PF12172"/>
    </source>
</evidence>
<dbReference type="InterPro" id="IPR002878">
    <property type="entry name" value="ChsH2_C"/>
</dbReference>
<dbReference type="GeneID" id="57577252"/>
<accession>A0A3S5Y531</accession>
<dbReference type="KEGG" id="req:REQ_15610"/>
<reference evidence="3" key="1">
    <citation type="journal article" date="2010" name="PLoS Genet.">
        <title>The genome of a pathogenic rhodococcus: cooptive virulence underpinned by key gene acquisitions.</title>
        <authorList>
            <person name="Letek M."/>
            <person name="Gonzalez P."/>
            <person name="Macarthur I."/>
            <person name="Rodriguez H."/>
            <person name="Freeman T.C."/>
            <person name="Valero-Rello A."/>
            <person name="Blanco M."/>
            <person name="Buckley T."/>
            <person name="Cherevach I."/>
            <person name="Fahey R."/>
            <person name="Hapeshi A."/>
            <person name="Holdstock J."/>
            <person name="Leadon D."/>
            <person name="Navas J."/>
            <person name="Ocampo A."/>
            <person name="Quail M.A."/>
            <person name="Sanders M."/>
            <person name="Scortti M.M."/>
            <person name="Prescott J.F."/>
            <person name="Fogarty U."/>
            <person name="Meijer W.G."/>
            <person name="Parkhill J."/>
            <person name="Bentley S.D."/>
            <person name="Vazquez-Boland J.A."/>
        </authorList>
    </citation>
    <scope>NUCLEOTIDE SEQUENCE [LARGE SCALE GENOMIC DNA]</scope>
    <source>
        <strain evidence="3 4">103S</strain>
    </source>
</reference>
<evidence type="ECO:0000259" key="1">
    <source>
        <dbReference type="Pfam" id="PF01796"/>
    </source>
</evidence>